<comment type="caution">
    <text evidence="1">The sequence shown here is derived from an EMBL/GenBank/DDBJ whole genome shotgun (WGS) entry which is preliminary data.</text>
</comment>
<evidence type="ECO:0008006" key="3">
    <source>
        <dbReference type="Google" id="ProtNLM"/>
    </source>
</evidence>
<dbReference type="Pfam" id="PF10049">
    <property type="entry name" value="DUF2283"/>
    <property type="match status" value="1"/>
</dbReference>
<protein>
    <recommendedName>
        <fullName evidence="3">DUF2283 domain-containing protein</fullName>
    </recommendedName>
</protein>
<accession>A0A497E4T6</accession>
<organism evidence="1 2">
    <name type="scientific">Aerophobetes bacterium</name>
    <dbReference type="NCBI Taxonomy" id="2030807"/>
    <lineage>
        <taxon>Bacteria</taxon>
        <taxon>Candidatus Aerophobota</taxon>
    </lineage>
</organism>
<dbReference type="EMBL" id="QMPZ01000088">
    <property type="protein sequence ID" value="RLE08607.1"/>
    <property type="molecule type" value="Genomic_DNA"/>
</dbReference>
<gene>
    <name evidence="1" type="ORF">DRJ00_06000</name>
</gene>
<evidence type="ECO:0000313" key="2">
    <source>
        <dbReference type="Proteomes" id="UP000279422"/>
    </source>
</evidence>
<dbReference type="Proteomes" id="UP000279422">
    <property type="component" value="Unassembled WGS sequence"/>
</dbReference>
<sequence length="57" mass="6365">MIKISYDKEGDVLENSDYVEESGLILDYDKNGNIIAIEIVSFSKRAGKNELVKDIAT</sequence>
<name>A0A497E4T6_UNCAE</name>
<dbReference type="InterPro" id="IPR019270">
    <property type="entry name" value="DUF2283"/>
</dbReference>
<reference evidence="1 2" key="1">
    <citation type="submission" date="2018-06" db="EMBL/GenBank/DDBJ databases">
        <title>Extensive metabolic versatility and redundancy in microbially diverse, dynamic hydrothermal sediments.</title>
        <authorList>
            <person name="Dombrowski N."/>
            <person name="Teske A."/>
            <person name="Baker B.J."/>
        </authorList>
    </citation>
    <scope>NUCLEOTIDE SEQUENCE [LARGE SCALE GENOMIC DNA]</scope>
    <source>
        <strain evidence="1">B47_G16</strain>
    </source>
</reference>
<dbReference type="AlphaFoldDB" id="A0A497E4T6"/>
<evidence type="ECO:0000313" key="1">
    <source>
        <dbReference type="EMBL" id="RLE08607.1"/>
    </source>
</evidence>
<proteinExistence type="predicted"/>